<gene>
    <name evidence="2" type="ORF">HERILL_LOCUS13923</name>
</gene>
<dbReference type="InterPro" id="IPR004119">
    <property type="entry name" value="EcKL"/>
</dbReference>
<dbReference type="Proteomes" id="UP000594454">
    <property type="component" value="Chromosome 5"/>
</dbReference>
<proteinExistence type="predicted"/>
<sequence>MDTSNIPPFLDHQYFKIALENGLKTNNIQIVNLQFSMGSGPGENFLSSVYRVLVTYSTGNAPPKSVSLIVKVVPDIPLYAGGGSEMHEKEAMMYFDILPAIEKGLKEGRMSPRGFFAALKEPKTIVIEDLKHLGYRLSDRQKGLNEDHCKLVLEKLGQFHALSMLYAEKNPMKMEHFKEGVVTPYSVNTPAFEMTHWANFKSTIALAESWPGYEAVAQKMKGIQTAKELAERLLTVADCSNDSFKILNHGDMWVNNFLFKYDSNGKPEDLIFVDYQCSVYGSPGNDINHFLGLSPAAEVLKNRHEHMIREYYYQSFKQTLQNVGYGRIPTEEAIMAEIRRKESYGVLLAIGVLPILSMDTCVSKDNTLENMSSGKVGSNMQHSVLSARFQEAMKYWLKRADESKLFD</sequence>
<dbReference type="OrthoDB" id="8250698at2759"/>
<keyword evidence="3" id="KW-1185">Reference proteome</keyword>
<dbReference type="PANTHER" id="PTHR11012:SF56">
    <property type="entry name" value="CHK KINASE-LIKE DOMAIN-CONTAINING PROTEIN-RELATED"/>
    <property type="match status" value="1"/>
</dbReference>
<accession>A0A7R8V2F2</accession>
<evidence type="ECO:0000313" key="3">
    <source>
        <dbReference type="Proteomes" id="UP000594454"/>
    </source>
</evidence>
<evidence type="ECO:0000259" key="1">
    <source>
        <dbReference type="SMART" id="SM00587"/>
    </source>
</evidence>
<dbReference type="AlphaFoldDB" id="A0A7R8V2F2"/>
<dbReference type="SUPFAM" id="SSF56112">
    <property type="entry name" value="Protein kinase-like (PK-like)"/>
    <property type="match status" value="1"/>
</dbReference>
<dbReference type="InterPro" id="IPR015897">
    <property type="entry name" value="CHK_kinase-like"/>
</dbReference>
<dbReference type="Pfam" id="PF02958">
    <property type="entry name" value="EcKL"/>
    <property type="match status" value="1"/>
</dbReference>
<organism evidence="2 3">
    <name type="scientific">Hermetia illucens</name>
    <name type="common">Black soldier fly</name>
    <dbReference type="NCBI Taxonomy" id="343691"/>
    <lineage>
        <taxon>Eukaryota</taxon>
        <taxon>Metazoa</taxon>
        <taxon>Ecdysozoa</taxon>
        <taxon>Arthropoda</taxon>
        <taxon>Hexapoda</taxon>
        <taxon>Insecta</taxon>
        <taxon>Pterygota</taxon>
        <taxon>Neoptera</taxon>
        <taxon>Endopterygota</taxon>
        <taxon>Diptera</taxon>
        <taxon>Brachycera</taxon>
        <taxon>Stratiomyomorpha</taxon>
        <taxon>Stratiomyidae</taxon>
        <taxon>Hermetiinae</taxon>
        <taxon>Hermetia</taxon>
    </lineage>
</organism>
<protein>
    <recommendedName>
        <fullName evidence="1">CHK kinase-like domain-containing protein</fullName>
    </recommendedName>
</protein>
<dbReference type="EMBL" id="LR899013">
    <property type="protein sequence ID" value="CAD7091508.1"/>
    <property type="molecule type" value="Genomic_DNA"/>
</dbReference>
<dbReference type="SMART" id="SM00587">
    <property type="entry name" value="CHK"/>
    <property type="match status" value="1"/>
</dbReference>
<feature type="domain" description="CHK kinase-like" evidence="1">
    <location>
        <begin position="125"/>
        <end position="322"/>
    </location>
</feature>
<dbReference type="InParanoid" id="A0A7R8V2F2"/>
<evidence type="ECO:0000313" key="2">
    <source>
        <dbReference type="EMBL" id="CAD7091508.1"/>
    </source>
</evidence>
<dbReference type="PANTHER" id="PTHR11012">
    <property type="entry name" value="PROTEIN KINASE-LIKE DOMAIN-CONTAINING"/>
    <property type="match status" value="1"/>
</dbReference>
<reference evidence="2 3" key="1">
    <citation type="submission" date="2020-11" db="EMBL/GenBank/DDBJ databases">
        <authorList>
            <person name="Wallbank WR R."/>
            <person name="Pardo Diaz C."/>
            <person name="Kozak K."/>
            <person name="Martin S."/>
            <person name="Jiggins C."/>
            <person name="Moest M."/>
            <person name="Warren A I."/>
            <person name="Generalovic N T."/>
            <person name="Byers J.R.P. K."/>
            <person name="Montejo-Kovacevich G."/>
            <person name="Yen C E."/>
        </authorList>
    </citation>
    <scope>NUCLEOTIDE SEQUENCE [LARGE SCALE GENOMIC DNA]</scope>
</reference>
<dbReference type="Gene3D" id="3.90.1200.10">
    <property type="match status" value="1"/>
</dbReference>
<name>A0A7R8V2F2_HERIL</name>
<dbReference type="InterPro" id="IPR011009">
    <property type="entry name" value="Kinase-like_dom_sf"/>
</dbReference>